<evidence type="ECO:0000259" key="1">
    <source>
        <dbReference type="Pfam" id="PF08241"/>
    </source>
</evidence>
<dbReference type="Pfam" id="PF08241">
    <property type="entry name" value="Methyltransf_11"/>
    <property type="match status" value="1"/>
</dbReference>
<reference evidence="2" key="1">
    <citation type="submission" date="2021-04" db="EMBL/GenBank/DDBJ databases">
        <authorList>
            <person name="Hartkoorn R.C."/>
            <person name="Beaudoing E."/>
            <person name="Hot D."/>
        </authorList>
    </citation>
    <scope>NUCLEOTIDE SEQUENCE</scope>
    <source>
        <strain evidence="2">NRRL B-16292</strain>
    </source>
</reference>
<evidence type="ECO:0000313" key="2">
    <source>
        <dbReference type="EMBL" id="UWP79519.1"/>
    </source>
</evidence>
<keyword evidence="3" id="KW-1185">Reference proteome</keyword>
<dbReference type="InterPro" id="IPR029063">
    <property type="entry name" value="SAM-dependent_MTases_sf"/>
</dbReference>
<evidence type="ECO:0000313" key="3">
    <source>
        <dbReference type="Proteomes" id="UP001059617"/>
    </source>
</evidence>
<protein>
    <submittedName>
        <fullName evidence="2">Class I SAM-dependent methyltransferase</fullName>
    </submittedName>
</protein>
<organism evidence="2 3">
    <name type="scientific">Dactylosporangium fulvum</name>
    <dbReference type="NCBI Taxonomy" id="53359"/>
    <lineage>
        <taxon>Bacteria</taxon>
        <taxon>Bacillati</taxon>
        <taxon>Actinomycetota</taxon>
        <taxon>Actinomycetes</taxon>
        <taxon>Micromonosporales</taxon>
        <taxon>Micromonosporaceae</taxon>
        <taxon>Dactylosporangium</taxon>
    </lineage>
</organism>
<dbReference type="SUPFAM" id="SSF53335">
    <property type="entry name" value="S-adenosyl-L-methionine-dependent methyltransferases"/>
    <property type="match status" value="1"/>
</dbReference>
<dbReference type="InterPro" id="IPR013216">
    <property type="entry name" value="Methyltransf_11"/>
</dbReference>
<dbReference type="EMBL" id="CP073720">
    <property type="protein sequence ID" value="UWP79519.1"/>
    <property type="molecule type" value="Genomic_DNA"/>
</dbReference>
<proteinExistence type="predicted"/>
<dbReference type="Gene3D" id="3.40.50.150">
    <property type="entry name" value="Vaccinia Virus protein VP39"/>
    <property type="match status" value="1"/>
</dbReference>
<keyword evidence="2" id="KW-0808">Transferase</keyword>
<reference evidence="2" key="2">
    <citation type="submission" date="2022-09" db="EMBL/GenBank/DDBJ databases">
        <title>Biosynthetic gene clusters of Dactylosporangioum fulvum.</title>
        <authorList>
            <person name="Caradec T."/>
        </authorList>
    </citation>
    <scope>NUCLEOTIDE SEQUENCE</scope>
    <source>
        <strain evidence="2">NRRL B-16292</strain>
    </source>
</reference>
<accession>A0ABY5VR06</accession>
<gene>
    <name evidence="2" type="ORF">Dfulv_30670</name>
</gene>
<dbReference type="PANTHER" id="PTHR42912">
    <property type="entry name" value="METHYLTRANSFERASE"/>
    <property type="match status" value="1"/>
</dbReference>
<feature type="domain" description="Methyltransferase type 11" evidence="1">
    <location>
        <begin position="43"/>
        <end position="132"/>
    </location>
</feature>
<dbReference type="GO" id="GO:0008168">
    <property type="term" value="F:methyltransferase activity"/>
    <property type="evidence" value="ECO:0007669"/>
    <property type="project" value="UniProtKB-KW"/>
</dbReference>
<dbReference type="Proteomes" id="UP001059617">
    <property type="component" value="Chromosome"/>
</dbReference>
<dbReference type="RefSeq" id="WP_259857277.1">
    <property type="nucleotide sequence ID" value="NZ_CP073720.1"/>
</dbReference>
<dbReference type="CDD" id="cd02440">
    <property type="entry name" value="AdoMet_MTases"/>
    <property type="match status" value="1"/>
</dbReference>
<dbReference type="GO" id="GO:0032259">
    <property type="term" value="P:methylation"/>
    <property type="evidence" value="ECO:0007669"/>
    <property type="project" value="UniProtKB-KW"/>
</dbReference>
<dbReference type="InterPro" id="IPR050508">
    <property type="entry name" value="Methyltransf_Superfamily"/>
</dbReference>
<name>A0ABY5VR06_9ACTN</name>
<sequence length="250" mass="26593">MNGRSSRSFDRIADRYDDRRGGAERAVVLAAEIQPWLVPGTVLEVGVGTGIVSAALRALGVTVVGVDLSAGMLRHARQRLGPTVARADATALPVADNAVDNVVFVTALHAIGDVYGALAEAARVVRPGGRVVAVHGIPRRTPDDDLTTAVAPLGPLRDDRPDTAATLDGAASAADLSPAGVAWVASTGFAESPNEFAKSIEERLWSYLWNVDDTTWRTVVTPVIDRLRALSDPDRPREYRLSPRLVAYQA</sequence>
<keyword evidence="2" id="KW-0489">Methyltransferase</keyword>
<dbReference type="Gene3D" id="1.10.8.900">
    <property type="match status" value="1"/>
</dbReference>